<reference evidence="10" key="2">
    <citation type="submission" date="2016-10" db="EMBL/GenBank/DDBJ databases">
        <authorList>
            <person name="de Groot N.N."/>
        </authorList>
    </citation>
    <scope>NUCLEOTIDE SEQUENCE [LARGE SCALE GENOMIC DNA]</scope>
    <source>
        <strain evidence="10">DSM 12489</strain>
    </source>
</reference>
<evidence type="ECO:0000256" key="4">
    <source>
        <dbReference type="ARBA" id="ARBA00022692"/>
    </source>
</evidence>
<dbReference type="Pfam" id="PF00083">
    <property type="entry name" value="Sugar_tr"/>
    <property type="match status" value="1"/>
</dbReference>
<feature type="transmembrane region" description="Helical" evidence="7">
    <location>
        <begin position="31"/>
        <end position="58"/>
    </location>
</feature>
<dbReference type="EMBL" id="BSRA01000006">
    <property type="protein sequence ID" value="GLV13652.1"/>
    <property type="molecule type" value="Genomic_DNA"/>
</dbReference>
<evidence type="ECO:0000256" key="5">
    <source>
        <dbReference type="ARBA" id="ARBA00022989"/>
    </source>
</evidence>
<dbReference type="Proteomes" id="UP001157137">
    <property type="component" value="Unassembled WGS sequence"/>
</dbReference>
<dbReference type="SUPFAM" id="SSF103473">
    <property type="entry name" value="MFS general substrate transporter"/>
    <property type="match status" value="1"/>
</dbReference>
<keyword evidence="6 7" id="KW-0472">Membrane</keyword>
<evidence type="ECO:0000313" key="10">
    <source>
        <dbReference type="EMBL" id="SDW62255.1"/>
    </source>
</evidence>
<dbReference type="PANTHER" id="PTHR48020">
    <property type="entry name" value="PROTON MYO-INOSITOL COTRANSPORTER"/>
    <property type="match status" value="1"/>
</dbReference>
<dbReference type="PROSITE" id="PS50850">
    <property type="entry name" value="MFS"/>
    <property type="match status" value="1"/>
</dbReference>
<evidence type="ECO:0000256" key="6">
    <source>
        <dbReference type="ARBA" id="ARBA00023136"/>
    </source>
</evidence>
<dbReference type="Gene3D" id="1.20.1250.20">
    <property type="entry name" value="MFS general substrate transporter like domains"/>
    <property type="match status" value="1"/>
</dbReference>
<dbReference type="EMBL" id="FNOJ01000009">
    <property type="protein sequence ID" value="SDW62255.1"/>
    <property type="molecule type" value="Genomic_DNA"/>
</dbReference>
<gene>
    <name evidence="9" type="ORF">Heshes_13360</name>
    <name evidence="10" type="ORF">SAMN04489725_109111</name>
</gene>
<feature type="transmembrane region" description="Helical" evidence="7">
    <location>
        <begin position="159"/>
        <end position="178"/>
    </location>
</feature>
<dbReference type="InterPro" id="IPR005828">
    <property type="entry name" value="MFS_sugar_transport-like"/>
</dbReference>
<feature type="transmembrane region" description="Helical" evidence="7">
    <location>
        <begin position="119"/>
        <end position="138"/>
    </location>
</feature>
<dbReference type="Proteomes" id="UP000182589">
    <property type="component" value="Unassembled WGS sequence"/>
</dbReference>
<protein>
    <submittedName>
        <fullName evidence="9">MFS transporter</fullName>
    </submittedName>
    <submittedName>
        <fullName evidence="10">Predicted arabinose efflux permease, MFS family</fullName>
    </submittedName>
</protein>
<feature type="transmembrane region" description="Helical" evidence="7">
    <location>
        <begin position="184"/>
        <end position="207"/>
    </location>
</feature>
<reference evidence="9" key="3">
    <citation type="submission" date="2023-02" db="EMBL/GenBank/DDBJ databases">
        <title>Proposal of a novel subspecies: Alicyclobacillus hesperidum subspecies aegle.</title>
        <authorList>
            <person name="Goto K."/>
            <person name="Fujii T."/>
            <person name="Yasui K."/>
            <person name="Mochida K."/>
            <person name="Kato-Tanaka Y."/>
            <person name="Morohoshi S."/>
            <person name="An S.Y."/>
            <person name="Kasai H."/>
            <person name="Yokota A."/>
        </authorList>
    </citation>
    <scope>NUCLEOTIDE SEQUENCE</scope>
    <source>
        <strain evidence="9">DSM 12766</strain>
    </source>
</reference>
<dbReference type="InterPro" id="IPR005829">
    <property type="entry name" value="Sugar_transporter_CS"/>
</dbReference>
<feature type="transmembrane region" description="Helical" evidence="7">
    <location>
        <begin position="94"/>
        <end position="113"/>
    </location>
</feature>
<dbReference type="AlphaFoldDB" id="A0A1H2V1S8"/>
<proteinExistence type="inferred from homology"/>
<dbReference type="GO" id="GO:0005886">
    <property type="term" value="C:plasma membrane"/>
    <property type="evidence" value="ECO:0007669"/>
    <property type="project" value="UniProtKB-SubCell"/>
</dbReference>
<accession>A0A1H2V1S8</accession>
<evidence type="ECO:0000256" key="7">
    <source>
        <dbReference type="SAM" id="Phobius"/>
    </source>
</evidence>
<feature type="transmembrane region" description="Helical" evidence="7">
    <location>
        <begin position="305"/>
        <end position="324"/>
    </location>
</feature>
<dbReference type="PROSITE" id="PS00217">
    <property type="entry name" value="SUGAR_TRANSPORT_2"/>
    <property type="match status" value="1"/>
</dbReference>
<keyword evidence="5 7" id="KW-1133">Transmembrane helix</keyword>
<comment type="subcellular location">
    <subcellularLocation>
        <location evidence="1">Cell membrane</location>
        <topology evidence="1">Multi-pass membrane protein</topology>
    </subcellularLocation>
</comment>
<keyword evidence="3" id="KW-0813">Transport</keyword>
<keyword evidence="11" id="KW-1185">Reference proteome</keyword>
<feature type="transmembrane region" description="Helical" evidence="7">
    <location>
        <begin position="396"/>
        <end position="420"/>
    </location>
</feature>
<evidence type="ECO:0000313" key="9">
    <source>
        <dbReference type="EMBL" id="GLV13652.1"/>
    </source>
</evidence>
<evidence type="ECO:0000256" key="3">
    <source>
        <dbReference type="ARBA" id="ARBA00022448"/>
    </source>
</evidence>
<feature type="transmembrane region" description="Helical" evidence="7">
    <location>
        <begin position="333"/>
        <end position="352"/>
    </location>
</feature>
<feature type="domain" description="Major facilitator superfamily (MFS) profile" evidence="8">
    <location>
        <begin position="29"/>
        <end position="448"/>
    </location>
</feature>
<sequence length="455" mass="49960">MENALGIEPRAAAAISRLVEKYSPSGTKIGWLMIASIFIEAWDLYSISFVIVFIKAIYHPSALMLGLASAATQGGALIGALIGGWLTDKIGRRAVFLGTMLMFFVFGVLQAFATDMTMLVIIRFIIGIPLGTDIANGYTYIMEFMQSGKREVMGNRWQIMFAVGEVVAIAVVLLFLGIGVKDALLWRIVLGLSGVPAIILFFLRLNLPETAIWLIQRGRYREAKAIARQMYGDPLEMLPDADEPVPTPKLREFLRDLRKDPVRFRASLYGWIAGFMQNGEFATFAFYLPVLFALVHVTGTFDTDLITLAVYVVALISGLVGPLITPKIGQKKLSIWGFSIVGIALLIAAAALYTGHNILLPFAAGLMLWGHYWDAENCMTIPSMVASARYRGISSGFAYMWIKVSGFLGIFLFPSFFAMIGTANATLFTVLFPLCGLLASVFILPEVYGYVSKEG</sequence>
<dbReference type="InterPro" id="IPR036259">
    <property type="entry name" value="MFS_trans_sf"/>
</dbReference>
<comment type="similarity">
    <text evidence="2">Belongs to the major facilitator superfamily. Sugar transporter (TC 2.A.1.1) family.</text>
</comment>
<dbReference type="InterPro" id="IPR020846">
    <property type="entry name" value="MFS_dom"/>
</dbReference>
<dbReference type="GO" id="GO:0022857">
    <property type="term" value="F:transmembrane transporter activity"/>
    <property type="evidence" value="ECO:0007669"/>
    <property type="project" value="InterPro"/>
</dbReference>
<feature type="transmembrane region" description="Helical" evidence="7">
    <location>
        <begin position="426"/>
        <end position="451"/>
    </location>
</feature>
<keyword evidence="4 7" id="KW-0812">Transmembrane</keyword>
<dbReference type="STRING" id="89784.SAMN04489725_109111"/>
<dbReference type="InterPro" id="IPR050814">
    <property type="entry name" value="Myo-inositol_Transporter"/>
</dbReference>
<name>A0A1H2V1S8_9BACL</name>
<reference evidence="11" key="1">
    <citation type="submission" date="2016-10" db="EMBL/GenBank/DDBJ databases">
        <authorList>
            <person name="Varghese N."/>
        </authorList>
    </citation>
    <scope>NUCLEOTIDE SEQUENCE [LARGE SCALE GENOMIC DNA]</scope>
    <source>
        <strain evidence="11">DSM 12489</strain>
    </source>
</reference>
<evidence type="ECO:0000256" key="1">
    <source>
        <dbReference type="ARBA" id="ARBA00004651"/>
    </source>
</evidence>
<dbReference type="PANTHER" id="PTHR48020:SF12">
    <property type="entry name" value="PROTON MYO-INOSITOL COTRANSPORTER"/>
    <property type="match status" value="1"/>
</dbReference>
<evidence type="ECO:0000313" key="11">
    <source>
        <dbReference type="Proteomes" id="UP000182589"/>
    </source>
</evidence>
<evidence type="ECO:0000256" key="2">
    <source>
        <dbReference type="ARBA" id="ARBA00010992"/>
    </source>
</evidence>
<dbReference type="RefSeq" id="WP_074693207.1">
    <property type="nucleotide sequence ID" value="NZ_BSRA01000006.1"/>
</dbReference>
<evidence type="ECO:0000259" key="8">
    <source>
        <dbReference type="PROSITE" id="PS50850"/>
    </source>
</evidence>
<organism evidence="10 11">
    <name type="scientific">Alicyclobacillus hesperidum</name>
    <dbReference type="NCBI Taxonomy" id="89784"/>
    <lineage>
        <taxon>Bacteria</taxon>
        <taxon>Bacillati</taxon>
        <taxon>Bacillota</taxon>
        <taxon>Bacilli</taxon>
        <taxon>Bacillales</taxon>
        <taxon>Alicyclobacillaceae</taxon>
        <taxon>Alicyclobacillus</taxon>
    </lineage>
</organism>
<feature type="transmembrane region" description="Helical" evidence="7">
    <location>
        <begin position="64"/>
        <end position="87"/>
    </location>
</feature>
<dbReference type="CDD" id="cd17316">
    <property type="entry name" value="MFS_SV2_like"/>
    <property type="match status" value="1"/>
</dbReference>